<protein>
    <submittedName>
        <fullName evidence="1">Uncharacterized protein</fullName>
    </submittedName>
</protein>
<comment type="caution">
    <text evidence="1">The sequence shown here is derived from an EMBL/GenBank/DDBJ whole genome shotgun (WGS) entry which is preliminary data.</text>
</comment>
<dbReference type="Proteomes" id="UP001178507">
    <property type="component" value="Unassembled WGS sequence"/>
</dbReference>
<name>A0AA36J659_9DINO</name>
<dbReference type="AlphaFoldDB" id="A0AA36J659"/>
<evidence type="ECO:0000313" key="2">
    <source>
        <dbReference type="Proteomes" id="UP001178507"/>
    </source>
</evidence>
<evidence type="ECO:0000313" key="1">
    <source>
        <dbReference type="EMBL" id="CAJ1399822.1"/>
    </source>
</evidence>
<dbReference type="EMBL" id="CAUJNA010003350">
    <property type="protein sequence ID" value="CAJ1399822.1"/>
    <property type="molecule type" value="Genomic_DNA"/>
</dbReference>
<keyword evidence="2" id="KW-1185">Reference proteome</keyword>
<accession>A0AA36J659</accession>
<sequence>MGVDVAGETVWLHQMIQRYHQEARAKGVLLVHACAQVCAIDDLNCYLLAQRLGPPGAAEGTSR</sequence>
<organism evidence="1 2">
    <name type="scientific">Effrenium voratum</name>
    <dbReference type="NCBI Taxonomy" id="2562239"/>
    <lineage>
        <taxon>Eukaryota</taxon>
        <taxon>Sar</taxon>
        <taxon>Alveolata</taxon>
        <taxon>Dinophyceae</taxon>
        <taxon>Suessiales</taxon>
        <taxon>Symbiodiniaceae</taxon>
        <taxon>Effrenium</taxon>
    </lineage>
</organism>
<gene>
    <name evidence="1" type="ORF">EVOR1521_LOCUS23292</name>
</gene>
<proteinExistence type="predicted"/>
<reference evidence="1" key="1">
    <citation type="submission" date="2023-08" db="EMBL/GenBank/DDBJ databases">
        <authorList>
            <person name="Chen Y."/>
            <person name="Shah S."/>
            <person name="Dougan E. K."/>
            <person name="Thang M."/>
            <person name="Chan C."/>
        </authorList>
    </citation>
    <scope>NUCLEOTIDE SEQUENCE</scope>
</reference>